<dbReference type="Proteomes" id="UP000093000">
    <property type="component" value="Unassembled WGS sequence"/>
</dbReference>
<keyword evidence="3" id="KW-1185">Reference proteome</keyword>
<evidence type="ECO:0000256" key="1">
    <source>
        <dbReference type="SAM" id="MobiDB-lite"/>
    </source>
</evidence>
<organism evidence="2 3">
    <name type="scientific">Choanephora cucurbitarum</name>
    <dbReference type="NCBI Taxonomy" id="101091"/>
    <lineage>
        <taxon>Eukaryota</taxon>
        <taxon>Fungi</taxon>
        <taxon>Fungi incertae sedis</taxon>
        <taxon>Mucoromycota</taxon>
        <taxon>Mucoromycotina</taxon>
        <taxon>Mucoromycetes</taxon>
        <taxon>Mucorales</taxon>
        <taxon>Mucorineae</taxon>
        <taxon>Choanephoraceae</taxon>
        <taxon>Choanephoroideae</taxon>
        <taxon>Choanephora</taxon>
    </lineage>
</organism>
<name>A0A1C7NM38_9FUNG</name>
<evidence type="ECO:0000313" key="3">
    <source>
        <dbReference type="Proteomes" id="UP000093000"/>
    </source>
</evidence>
<evidence type="ECO:0000313" key="2">
    <source>
        <dbReference type="EMBL" id="OBZ90182.1"/>
    </source>
</evidence>
<proteinExistence type="predicted"/>
<reference evidence="2 3" key="1">
    <citation type="submission" date="2016-03" db="EMBL/GenBank/DDBJ databases">
        <title>Choanephora cucurbitarum.</title>
        <authorList>
            <person name="Min B."/>
            <person name="Park H."/>
            <person name="Park J.-H."/>
            <person name="Shin H.-D."/>
            <person name="Choi I.-G."/>
        </authorList>
    </citation>
    <scope>NUCLEOTIDE SEQUENCE [LARGE SCALE GENOMIC DNA]</scope>
    <source>
        <strain evidence="2 3">KUS-F28377</strain>
    </source>
</reference>
<feature type="region of interest" description="Disordered" evidence="1">
    <location>
        <begin position="43"/>
        <end position="81"/>
    </location>
</feature>
<dbReference type="InParanoid" id="A0A1C7NM38"/>
<dbReference type="AlphaFoldDB" id="A0A1C7NM38"/>
<comment type="caution">
    <text evidence="2">The sequence shown here is derived from an EMBL/GenBank/DDBJ whole genome shotgun (WGS) entry which is preliminary data.</text>
</comment>
<protein>
    <submittedName>
        <fullName evidence="2">Uncharacterized protein</fullName>
    </submittedName>
</protein>
<dbReference type="EMBL" id="LUGH01000060">
    <property type="protein sequence ID" value="OBZ90182.1"/>
    <property type="molecule type" value="Genomic_DNA"/>
</dbReference>
<sequence length="81" mass="9233">MSHFEKETVYEVVLDAHGVAQRVPKGQGTHIIHVSANKETRLEEKTEFNADKWKQTTPTYSKRIHPTTETTPKEEVEKTGA</sequence>
<gene>
    <name evidence="2" type="ORF">A0J61_01773</name>
</gene>
<feature type="compositionally biased region" description="Basic and acidic residues" evidence="1">
    <location>
        <begin position="43"/>
        <end position="54"/>
    </location>
</feature>
<feature type="compositionally biased region" description="Basic and acidic residues" evidence="1">
    <location>
        <begin position="71"/>
        <end position="81"/>
    </location>
</feature>
<accession>A0A1C7NM38</accession>
<dbReference type="OrthoDB" id="2366000at2759"/>